<dbReference type="PROSITE" id="PS00922">
    <property type="entry name" value="TRANSGLYCOSYLASE"/>
    <property type="match status" value="1"/>
</dbReference>
<dbReference type="CDD" id="cd16894">
    <property type="entry name" value="MltD-like"/>
    <property type="match status" value="1"/>
</dbReference>
<comment type="similarity">
    <text evidence="1">Belongs to the transglycosylase Slt family.</text>
</comment>
<feature type="region of interest" description="Disordered" evidence="2">
    <location>
        <begin position="427"/>
        <end position="475"/>
    </location>
</feature>
<feature type="signal peptide" evidence="3">
    <location>
        <begin position="1"/>
        <end position="25"/>
    </location>
</feature>
<sequence length="475" mass="51796">MQENTMKTTALAALILALAPTLSQAFETAAAEPLAGAAHGSAAPALLPLSPAATAKLAAPEANTALKTDKLKLNPDTSDWKEADVWGRIRSGYAIPDIDNQLVAKHITWYSTRPDYIARTTTRASRYIFHVVQELEKRGMPTELALLPFIESAFNPQAFSSANAAGMWQFVPATGRDFNLKQNMFKDERRGVLASTDAALTYLQRLYDMFGDWQLALAAYNWGEGSVQRAIKKNQALGKPTDFESLAELMPAETRNYVPKLQAVKNIIANPGQYGISLALVDNEPYFTAVDKTSDIDMTIAAQLAELSMDEFKALNPQFNRPVITGGEKTKILLPQENAAKFTSNLAKWGQALSTWTTHKITSARERIDTLASRFGTTPDVLRQANNIPQKTSLKAGSTILVPKTSASLNIDIASEITDNATMAFEADRPERKGRAGKGAKQEKGYKSSAQAPISLVKPRVPRGGGSRHPVRARH</sequence>
<dbReference type="PANTHER" id="PTHR37423:SF2">
    <property type="entry name" value="MEMBRANE-BOUND LYTIC MUREIN TRANSGLYCOSYLASE C"/>
    <property type="match status" value="1"/>
</dbReference>
<evidence type="ECO:0000256" key="3">
    <source>
        <dbReference type="SAM" id="SignalP"/>
    </source>
</evidence>
<dbReference type="InterPro" id="IPR023346">
    <property type="entry name" value="Lysozyme-like_dom_sf"/>
</dbReference>
<name>A0ABT5JU30_9BURK</name>
<protein>
    <submittedName>
        <fullName evidence="5">Transglycosylase SLT domain-containing protein</fullName>
    </submittedName>
</protein>
<dbReference type="PROSITE" id="PS51782">
    <property type="entry name" value="LYSM"/>
    <property type="match status" value="1"/>
</dbReference>
<evidence type="ECO:0000256" key="1">
    <source>
        <dbReference type="ARBA" id="ARBA00007734"/>
    </source>
</evidence>
<evidence type="ECO:0000313" key="5">
    <source>
        <dbReference type="EMBL" id="MDC8756213.1"/>
    </source>
</evidence>
<feature type="chain" id="PRO_5047255766" evidence="3">
    <location>
        <begin position="26"/>
        <end position="475"/>
    </location>
</feature>
<keyword evidence="6" id="KW-1185">Reference proteome</keyword>
<dbReference type="Gene3D" id="1.10.530.10">
    <property type="match status" value="1"/>
</dbReference>
<dbReference type="InterPro" id="IPR000189">
    <property type="entry name" value="Transglyc_AS"/>
</dbReference>
<keyword evidence="3" id="KW-0732">Signal</keyword>
<accession>A0ABT5JU30</accession>
<dbReference type="Pfam" id="PF01476">
    <property type="entry name" value="LysM"/>
    <property type="match status" value="1"/>
</dbReference>
<dbReference type="InterPro" id="IPR018392">
    <property type="entry name" value="LysM"/>
</dbReference>
<evidence type="ECO:0000313" key="6">
    <source>
        <dbReference type="Proteomes" id="UP001221208"/>
    </source>
</evidence>
<feature type="compositionally biased region" description="Basic and acidic residues" evidence="2">
    <location>
        <begin position="427"/>
        <end position="446"/>
    </location>
</feature>
<gene>
    <name evidence="5" type="ORF">OIK44_01260</name>
</gene>
<evidence type="ECO:0000256" key="2">
    <source>
        <dbReference type="SAM" id="MobiDB-lite"/>
    </source>
</evidence>
<reference evidence="5 6" key="1">
    <citation type="submission" date="2022-10" db="EMBL/GenBank/DDBJ databases">
        <title>Janthinobacterium sp. hw3 Genome sequencing.</title>
        <authorList>
            <person name="Park S."/>
        </authorList>
    </citation>
    <scope>NUCLEOTIDE SEQUENCE [LARGE SCALE GENOMIC DNA]</scope>
    <source>
        <strain evidence="6">hw3</strain>
    </source>
</reference>
<comment type="caution">
    <text evidence="5">The sequence shown here is derived from an EMBL/GenBank/DDBJ whole genome shotgun (WGS) entry which is preliminary data.</text>
</comment>
<dbReference type="SUPFAM" id="SSF53955">
    <property type="entry name" value="Lysozyme-like"/>
    <property type="match status" value="1"/>
</dbReference>
<proteinExistence type="inferred from homology"/>
<dbReference type="InterPro" id="IPR008258">
    <property type="entry name" value="Transglycosylase_SLT_dom_1"/>
</dbReference>
<organism evidence="5 6">
    <name type="scientific">Janthinobacterium fluminis</name>
    <dbReference type="NCBI Taxonomy" id="2987524"/>
    <lineage>
        <taxon>Bacteria</taxon>
        <taxon>Pseudomonadati</taxon>
        <taxon>Pseudomonadota</taxon>
        <taxon>Betaproteobacteria</taxon>
        <taxon>Burkholderiales</taxon>
        <taxon>Oxalobacteraceae</taxon>
        <taxon>Janthinobacterium</taxon>
    </lineage>
</organism>
<dbReference type="Pfam" id="PF01464">
    <property type="entry name" value="SLT"/>
    <property type="match status" value="1"/>
</dbReference>
<dbReference type="EMBL" id="JAQQXR010000001">
    <property type="protein sequence ID" value="MDC8756213.1"/>
    <property type="molecule type" value="Genomic_DNA"/>
</dbReference>
<dbReference type="PANTHER" id="PTHR37423">
    <property type="entry name" value="SOLUBLE LYTIC MUREIN TRANSGLYCOSYLASE-RELATED"/>
    <property type="match status" value="1"/>
</dbReference>
<dbReference type="Proteomes" id="UP001221208">
    <property type="component" value="Unassembled WGS sequence"/>
</dbReference>
<dbReference type="InterPro" id="IPR036779">
    <property type="entry name" value="LysM_dom_sf"/>
</dbReference>
<dbReference type="Gene3D" id="3.10.350.10">
    <property type="entry name" value="LysM domain"/>
    <property type="match status" value="1"/>
</dbReference>
<evidence type="ECO:0000259" key="4">
    <source>
        <dbReference type="PROSITE" id="PS51782"/>
    </source>
</evidence>
<feature type="domain" description="LysM" evidence="4">
    <location>
        <begin position="357"/>
        <end position="402"/>
    </location>
</feature>